<sequence length="348" mass="37607">MADTISHNDPPLNISPLCVISLRVLRWTALAVALTLVMASASQAIQIMGLESPNSFVGDPQGKEYFISNVNGEPDARDNNGFITKLDTDGKVTQLKFIQGGVADVLLHAPKGLALVGKTLYVADLDQLKGFDTETGKLLVTVTFPATSPQRPVSLTDVSSGPDGLLYASDQAGNSIYRIDATADHRVSLLIRDDRLAGPAGIAVHPKTNHVIAVSWNKGTILDISPDGGLTELVSNGFFTGRFQNLSGIDFDRWGNMYVSDFTKGKIWRMTRDQRFQVIAEYLPTPADISIDRASNLILVPYHYAHAAEMNGLEAPSDGKPKGEKRTLADYGFVPPPQKPAPEGPPKK</sequence>
<dbReference type="AlphaFoldDB" id="A0A0K2G820"/>
<dbReference type="PATRIC" id="fig|42253.5.peg.660"/>
<accession>A0A0K2G820</accession>
<gene>
    <name evidence="2" type="ORF">NITMOv2_0667</name>
</gene>
<protein>
    <recommendedName>
        <fullName evidence="4">SMP-30/Gluconolactonase/LRE-like region domain-containing protein</fullName>
    </recommendedName>
</protein>
<reference evidence="2 3" key="1">
    <citation type="journal article" date="2015" name="Proc. Natl. Acad. Sci. U.S.A.">
        <title>Expanded metabolic versatility of ubiquitous nitrite-oxidizing bacteria from the genus Nitrospira.</title>
        <authorList>
            <person name="Koch H."/>
            <person name="Lucker S."/>
            <person name="Albertsen M."/>
            <person name="Kitzinger K."/>
            <person name="Herbold C."/>
            <person name="Spieck E."/>
            <person name="Nielsen P.H."/>
            <person name="Wagner M."/>
            <person name="Daims H."/>
        </authorList>
    </citation>
    <scope>NUCLEOTIDE SEQUENCE [LARGE SCALE GENOMIC DNA]</scope>
    <source>
        <strain evidence="2 3">NSP M-1</strain>
    </source>
</reference>
<name>A0A0K2G820_NITMO</name>
<evidence type="ECO:0000313" key="3">
    <source>
        <dbReference type="Proteomes" id="UP000069205"/>
    </source>
</evidence>
<dbReference type="STRING" id="42253.NITMOv2_0667"/>
<proteinExistence type="predicted"/>
<feature type="compositionally biased region" description="Basic and acidic residues" evidence="1">
    <location>
        <begin position="317"/>
        <end position="328"/>
    </location>
</feature>
<evidence type="ECO:0000256" key="1">
    <source>
        <dbReference type="SAM" id="MobiDB-lite"/>
    </source>
</evidence>
<dbReference type="SUPFAM" id="SSF101898">
    <property type="entry name" value="NHL repeat"/>
    <property type="match status" value="1"/>
</dbReference>
<feature type="compositionally biased region" description="Pro residues" evidence="1">
    <location>
        <begin position="334"/>
        <end position="348"/>
    </location>
</feature>
<dbReference type="Proteomes" id="UP000069205">
    <property type="component" value="Chromosome"/>
</dbReference>
<dbReference type="InterPro" id="IPR011042">
    <property type="entry name" value="6-blade_b-propeller_TolB-like"/>
</dbReference>
<evidence type="ECO:0008006" key="4">
    <source>
        <dbReference type="Google" id="ProtNLM"/>
    </source>
</evidence>
<feature type="region of interest" description="Disordered" evidence="1">
    <location>
        <begin position="312"/>
        <end position="348"/>
    </location>
</feature>
<evidence type="ECO:0000313" key="2">
    <source>
        <dbReference type="EMBL" id="ALA57103.1"/>
    </source>
</evidence>
<dbReference type="EMBL" id="CP011801">
    <property type="protein sequence ID" value="ALA57103.1"/>
    <property type="molecule type" value="Genomic_DNA"/>
</dbReference>
<keyword evidence="3" id="KW-1185">Reference proteome</keyword>
<dbReference type="Gene3D" id="2.120.10.30">
    <property type="entry name" value="TolB, C-terminal domain"/>
    <property type="match status" value="1"/>
</dbReference>
<organism evidence="2 3">
    <name type="scientific">Nitrospira moscoviensis</name>
    <dbReference type="NCBI Taxonomy" id="42253"/>
    <lineage>
        <taxon>Bacteria</taxon>
        <taxon>Pseudomonadati</taxon>
        <taxon>Nitrospirota</taxon>
        <taxon>Nitrospiria</taxon>
        <taxon>Nitrospirales</taxon>
        <taxon>Nitrospiraceae</taxon>
        <taxon>Nitrospira</taxon>
    </lineage>
</organism>
<dbReference type="KEGG" id="nmv:NITMOv2_0667"/>